<feature type="domain" description="Glycosyltransferase 2-like" evidence="1">
    <location>
        <begin position="5"/>
        <end position="134"/>
    </location>
</feature>
<dbReference type="PANTHER" id="PTHR43685">
    <property type="entry name" value="GLYCOSYLTRANSFERASE"/>
    <property type="match status" value="1"/>
</dbReference>
<dbReference type="Pfam" id="PF00535">
    <property type="entry name" value="Glycos_transf_2"/>
    <property type="match status" value="1"/>
</dbReference>
<name>A0A966L6F3_MICAE</name>
<organism evidence="2 3">
    <name type="scientific">Microcystis aeruginosa G11-04</name>
    <dbReference type="NCBI Taxonomy" id="2685956"/>
    <lineage>
        <taxon>Bacteria</taxon>
        <taxon>Bacillati</taxon>
        <taxon>Cyanobacteriota</taxon>
        <taxon>Cyanophyceae</taxon>
        <taxon>Oscillatoriophycideae</taxon>
        <taxon>Chroococcales</taxon>
        <taxon>Microcystaceae</taxon>
        <taxon>Microcystis</taxon>
    </lineage>
</organism>
<sequence length="338" mass="39000">MIDFSVVICTYNGAAKLPTLLERLRSQRQIDNLNWEILIVDNNSNDGTAKLIAEYQRGWDRSYPLRYCFEARQGLAFARRLAVREAQGELLGFLDDDNWPADDWVATAYSFGQCHPQAGAYGSRIQGDYESELPANFDQIACFLGIIERSSQPFRYDLLARWLFPAGAGLVVRKQAWWSSVPDTFILTGVAGTSLGAKGEDIETLSYLRRQKWQIWHNPQMLIFHHIPQYRLQKAYLLRLFRGVGLSRYPMRMLQSPTWQKPFRLLLYFISDFSKLILHCTKYGGNLDADLVVQCQRHLLLYTLASPFYYGWQWLSLSIGLQFSEKLSSIQPVSRSRS</sequence>
<dbReference type="NCBIfam" id="NF038302">
    <property type="entry name" value="EPS_HpsE"/>
    <property type="match status" value="1"/>
</dbReference>
<dbReference type="PANTHER" id="PTHR43685:SF3">
    <property type="entry name" value="SLR2126 PROTEIN"/>
    <property type="match status" value="1"/>
</dbReference>
<evidence type="ECO:0000259" key="1">
    <source>
        <dbReference type="Pfam" id="PF00535"/>
    </source>
</evidence>
<accession>A0A966L6F3</accession>
<dbReference type="AlphaFoldDB" id="A0A966L6F3"/>
<dbReference type="InterPro" id="IPR029044">
    <property type="entry name" value="Nucleotide-diphossugar_trans"/>
</dbReference>
<reference evidence="2" key="1">
    <citation type="journal article" date="2019" name="Mol. Ecol.">
        <title>Genome evolution and host-microbiome shifts correspond with intraspecific niche divergence within harmful algal bloom-forming Microcystis aeruginosa.</title>
        <authorList>
            <person name="Jackrel S.L."/>
            <person name="White J.D."/>
            <person name="Evans J.T."/>
            <person name="Buffin K."/>
            <person name="Hayden K."/>
            <person name="Sarnelle O."/>
            <person name="Denef V.J."/>
        </authorList>
    </citation>
    <scope>NUCLEOTIDE SEQUENCE</scope>
    <source>
        <strain evidence="2">G11-04</strain>
    </source>
</reference>
<gene>
    <name evidence="2" type="ORF">GPJ16_12435</name>
</gene>
<dbReference type="EMBL" id="JAADAI010000153">
    <property type="protein sequence ID" value="NCS57699.1"/>
    <property type="molecule type" value="Genomic_DNA"/>
</dbReference>
<dbReference type="Proteomes" id="UP000799330">
    <property type="component" value="Unassembled WGS sequence"/>
</dbReference>
<dbReference type="InterPro" id="IPR001173">
    <property type="entry name" value="Glyco_trans_2-like"/>
</dbReference>
<protein>
    <submittedName>
        <fullName evidence="2">Glycosyltransferase family 2 protein</fullName>
    </submittedName>
</protein>
<dbReference type="Gene3D" id="3.90.550.10">
    <property type="entry name" value="Spore Coat Polysaccharide Biosynthesis Protein SpsA, Chain A"/>
    <property type="match status" value="1"/>
</dbReference>
<dbReference type="CDD" id="cd00761">
    <property type="entry name" value="Glyco_tranf_GTA_type"/>
    <property type="match status" value="1"/>
</dbReference>
<evidence type="ECO:0000313" key="3">
    <source>
        <dbReference type="Proteomes" id="UP000799330"/>
    </source>
</evidence>
<comment type="caution">
    <text evidence="2">The sequence shown here is derived from an EMBL/GenBank/DDBJ whole genome shotgun (WGS) entry which is preliminary data.</text>
</comment>
<evidence type="ECO:0000313" key="2">
    <source>
        <dbReference type="EMBL" id="NCS57699.1"/>
    </source>
</evidence>
<proteinExistence type="predicted"/>
<dbReference type="InterPro" id="IPR050834">
    <property type="entry name" value="Glycosyltransf_2"/>
</dbReference>
<dbReference type="SUPFAM" id="SSF53448">
    <property type="entry name" value="Nucleotide-diphospho-sugar transferases"/>
    <property type="match status" value="1"/>
</dbReference>